<feature type="domain" description="PTS EIIA type-4" evidence="2">
    <location>
        <begin position="1"/>
        <end position="123"/>
    </location>
</feature>
<protein>
    <submittedName>
        <fullName evidence="3">PTS system, mannose-specific IIA component</fullName>
    </submittedName>
</protein>
<evidence type="ECO:0000256" key="1">
    <source>
        <dbReference type="ARBA" id="ARBA00022679"/>
    </source>
</evidence>
<gene>
    <name evidence="3" type="ORF">BN1221_00852</name>
</gene>
<organism evidence="3 4">
    <name type="scientific">Brenneria goodwinii</name>
    <dbReference type="NCBI Taxonomy" id="1109412"/>
    <lineage>
        <taxon>Bacteria</taxon>
        <taxon>Pseudomonadati</taxon>
        <taxon>Pseudomonadota</taxon>
        <taxon>Gammaproteobacteria</taxon>
        <taxon>Enterobacterales</taxon>
        <taxon>Pectobacteriaceae</taxon>
        <taxon>Brenneria</taxon>
    </lineage>
</organism>
<dbReference type="AlphaFoldDB" id="A0A0G4JRS7"/>
<keyword evidence="4" id="KW-1185">Reference proteome</keyword>
<dbReference type="GO" id="GO:0016740">
    <property type="term" value="F:transferase activity"/>
    <property type="evidence" value="ECO:0007669"/>
    <property type="project" value="UniProtKB-KW"/>
</dbReference>
<dbReference type="Gene3D" id="3.40.50.510">
    <property type="entry name" value="Phosphotransferase system, mannose-type IIA component"/>
    <property type="match status" value="1"/>
</dbReference>
<dbReference type="GO" id="GO:0016020">
    <property type="term" value="C:membrane"/>
    <property type="evidence" value="ECO:0007669"/>
    <property type="project" value="InterPro"/>
</dbReference>
<dbReference type="SUPFAM" id="SSF53062">
    <property type="entry name" value="PTS system fructose IIA component-like"/>
    <property type="match status" value="1"/>
</dbReference>
<evidence type="ECO:0000313" key="4">
    <source>
        <dbReference type="Proteomes" id="UP000044377"/>
    </source>
</evidence>
<dbReference type="PROSITE" id="PS51096">
    <property type="entry name" value="PTS_EIIA_TYPE_4"/>
    <property type="match status" value="1"/>
</dbReference>
<proteinExistence type="predicted"/>
<dbReference type="InterPro" id="IPR004701">
    <property type="entry name" value="PTS_EIIA_man-typ"/>
</dbReference>
<dbReference type="Proteomes" id="UP000044377">
    <property type="component" value="Unassembled WGS sequence"/>
</dbReference>
<dbReference type="Pfam" id="PF03610">
    <property type="entry name" value="EIIA-man"/>
    <property type="match status" value="1"/>
</dbReference>
<evidence type="ECO:0000313" key="3">
    <source>
        <dbReference type="EMBL" id="CPR14441.1"/>
    </source>
</evidence>
<dbReference type="PANTHER" id="PTHR33799">
    <property type="entry name" value="PTS PERMEASE-RELATED-RELATED"/>
    <property type="match status" value="1"/>
</dbReference>
<reference evidence="4" key="1">
    <citation type="submission" date="2015-01" db="EMBL/GenBank/DDBJ databases">
        <authorList>
            <person name="Paterson Steve"/>
        </authorList>
    </citation>
    <scope>NUCLEOTIDE SEQUENCE [LARGE SCALE GENOMIC DNA]</scope>
    <source>
        <strain evidence="4">OBR1</strain>
    </source>
</reference>
<dbReference type="EMBL" id="CGIG01000001">
    <property type="protein sequence ID" value="CPR14441.1"/>
    <property type="molecule type" value="Genomic_DNA"/>
</dbReference>
<dbReference type="GO" id="GO:0009401">
    <property type="term" value="P:phosphoenolpyruvate-dependent sugar phosphotransferase system"/>
    <property type="evidence" value="ECO:0007669"/>
    <property type="project" value="InterPro"/>
</dbReference>
<dbReference type="InterPro" id="IPR036662">
    <property type="entry name" value="PTS_EIIA_man-typ_sf"/>
</dbReference>
<dbReference type="PANTHER" id="PTHR33799:SF1">
    <property type="entry name" value="PTS SYSTEM MANNOSE-SPECIFIC EIIAB COMPONENT-RELATED"/>
    <property type="match status" value="1"/>
</dbReference>
<sequence length="141" mass="15879">MRKIIIATHHRLAEGMKDTVKYILPDIGEIIAISAYLTNTPIEEEISSVLDGINYQEDEVIVFTDMLGGSVNQGFSKYLKNKNLHIVTGVNLPVVMAILCELEESFISPDTIREAVNYSREQLIYVNDFMAEQSTHDEGDE</sequence>
<dbReference type="InterPro" id="IPR051471">
    <property type="entry name" value="Bacterial_PTS_sugar_comp"/>
</dbReference>
<dbReference type="RefSeq" id="WP_048636262.1">
    <property type="nucleotide sequence ID" value="NZ_CGIG01000001.1"/>
</dbReference>
<evidence type="ECO:0000259" key="2">
    <source>
        <dbReference type="PROSITE" id="PS51096"/>
    </source>
</evidence>
<dbReference type="OrthoDB" id="3183705at2"/>
<accession>A0A0G4JRS7</accession>
<name>A0A0G4JRS7_9GAMM</name>
<dbReference type="STRING" id="1109412.BN1221_00852"/>
<keyword evidence="1" id="KW-0808">Transferase</keyword>